<dbReference type="AlphaFoldDB" id="E6PJ42"/>
<evidence type="ECO:0000256" key="1">
    <source>
        <dbReference type="ARBA" id="ARBA00022679"/>
    </source>
</evidence>
<evidence type="ECO:0000256" key="2">
    <source>
        <dbReference type="ARBA" id="ARBA00023315"/>
    </source>
</evidence>
<dbReference type="CDD" id="cd06551">
    <property type="entry name" value="LPLAT"/>
    <property type="match status" value="1"/>
</dbReference>
<proteinExistence type="predicted"/>
<organism evidence="4">
    <name type="scientific">mine drainage metagenome</name>
    <dbReference type="NCBI Taxonomy" id="410659"/>
    <lineage>
        <taxon>unclassified sequences</taxon>
        <taxon>metagenomes</taxon>
        <taxon>ecological metagenomes</taxon>
    </lineage>
</organism>
<dbReference type="InterPro" id="IPR002123">
    <property type="entry name" value="Plipid/glycerol_acylTrfase"/>
</dbReference>
<dbReference type="GO" id="GO:0006654">
    <property type="term" value="P:phosphatidic acid biosynthetic process"/>
    <property type="evidence" value="ECO:0007669"/>
    <property type="project" value="TreeGrafter"/>
</dbReference>
<feature type="domain" description="Phospholipid/glycerol acyltransferase" evidence="3">
    <location>
        <begin position="44"/>
        <end position="160"/>
    </location>
</feature>
<name>E6PJ42_9ZZZZ</name>
<dbReference type="PANTHER" id="PTHR10434">
    <property type="entry name" value="1-ACYL-SN-GLYCEROL-3-PHOSPHATE ACYLTRANSFERASE"/>
    <property type="match status" value="1"/>
</dbReference>
<dbReference type="GO" id="GO:0005886">
    <property type="term" value="C:plasma membrane"/>
    <property type="evidence" value="ECO:0007669"/>
    <property type="project" value="TreeGrafter"/>
</dbReference>
<dbReference type="PANTHER" id="PTHR10434:SF11">
    <property type="entry name" value="1-ACYL-SN-GLYCEROL-3-PHOSPHATE ACYLTRANSFERASE"/>
    <property type="match status" value="1"/>
</dbReference>
<sequence>MSWQRAQRVAGFEACFALYLRWLMRRSFARVIVRCESAFPDAGYVAAPNHHSWWDGFLALSIHRAYAPKRPFNLMMDDEQLRRFPFFRMGGAFSVDASSVRAAYDAIAYGARCAREGAGLWIFPDGVLRPPLCAPNFTSGFVHAARAAEVPILPVAMRYLFLGEQKPTAIAAIGAPSDPHSRSAVRTVRERVTELLASIDGDLREARIDERYREVVRGSAGIDEIVAACSAPLRPRR</sequence>
<reference evidence="4" key="1">
    <citation type="submission" date="2009-10" db="EMBL/GenBank/DDBJ databases">
        <title>Diversity of trophic interactions inside an arsenic-rich microbial ecosystem.</title>
        <authorList>
            <person name="Bertin P.N."/>
            <person name="Heinrich-Salmeron A."/>
            <person name="Pelletier E."/>
            <person name="Goulhen-Chollet F."/>
            <person name="Arsene-Ploetze F."/>
            <person name="Gallien S."/>
            <person name="Calteau A."/>
            <person name="Vallenet D."/>
            <person name="Casiot C."/>
            <person name="Chane-Woon-Ming B."/>
            <person name="Giloteaux L."/>
            <person name="Barakat M."/>
            <person name="Bonnefoy V."/>
            <person name="Bruneel O."/>
            <person name="Chandler M."/>
            <person name="Cleiss J."/>
            <person name="Duran R."/>
            <person name="Elbaz-Poulichet F."/>
            <person name="Fonknechten N."/>
            <person name="Lauga B."/>
            <person name="Mornico D."/>
            <person name="Ortet P."/>
            <person name="Schaeffer C."/>
            <person name="Siguier P."/>
            <person name="Alexander Thil Smith A."/>
            <person name="Van Dorsselaer A."/>
            <person name="Weissenbach J."/>
            <person name="Medigue C."/>
            <person name="Le Paslier D."/>
        </authorList>
    </citation>
    <scope>NUCLEOTIDE SEQUENCE</scope>
</reference>
<protein>
    <submittedName>
        <fullName evidence="4">Putative Phospholipid/glycerol acyltransferase</fullName>
    </submittedName>
</protein>
<gene>
    <name evidence="4" type="ORF">CARN1_0964</name>
</gene>
<dbReference type="GO" id="GO:0003841">
    <property type="term" value="F:1-acylglycerol-3-phosphate O-acyltransferase activity"/>
    <property type="evidence" value="ECO:0007669"/>
    <property type="project" value="TreeGrafter"/>
</dbReference>
<dbReference type="SUPFAM" id="SSF69593">
    <property type="entry name" value="Glycerol-3-phosphate (1)-acyltransferase"/>
    <property type="match status" value="1"/>
</dbReference>
<keyword evidence="2 4" id="KW-0012">Acyltransferase</keyword>
<evidence type="ECO:0000259" key="3">
    <source>
        <dbReference type="SMART" id="SM00563"/>
    </source>
</evidence>
<dbReference type="EMBL" id="CABL01000019">
    <property type="protein sequence ID" value="CBH76484.1"/>
    <property type="molecule type" value="Genomic_DNA"/>
</dbReference>
<evidence type="ECO:0000313" key="4">
    <source>
        <dbReference type="EMBL" id="CBH76484.1"/>
    </source>
</evidence>
<dbReference type="SMART" id="SM00563">
    <property type="entry name" value="PlsC"/>
    <property type="match status" value="1"/>
</dbReference>
<keyword evidence="1 4" id="KW-0808">Transferase</keyword>
<dbReference type="Pfam" id="PF01553">
    <property type="entry name" value="Acyltransferase"/>
    <property type="match status" value="1"/>
</dbReference>
<comment type="caution">
    <text evidence="4">The sequence shown here is derived from an EMBL/GenBank/DDBJ whole genome shotgun (WGS) entry which is preliminary data.</text>
</comment>
<accession>E6PJ42</accession>